<proteinExistence type="predicted"/>
<gene>
    <name evidence="2" type="ORF">GCM10023211_11730</name>
</gene>
<reference evidence="3" key="1">
    <citation type="journal article" date="2019" name="Int. J. Syst. Evol. Microbiol.">
        <title>The Global Catalogue of Microorganisms (GCM) 10K type strain sequencing project: providing services to taxonomists for standard genome sequencing and annotation.</title>
        <authorList>
            <consortium name="The Broad Institute Genomics Platform"/>
            <consortium name="The Broad Institute Genome Sequencing Center for Infectious Disease"/>
            <person name="Wu L."/>
            <person name="Ma J."/>
        </authorList>
    </citation>
    <scope>NUCLEOTIDE SEQUENCE [LARGE SCALE GENOMIC DNA]</scope>
    <source>
        <strain evidence="3">JCM 18050</strain>
    </source>
</reference>
<keyword evidence="1" id="KW-0812">Transmembrane</keyword>
<dbReference type="Pfam" id="PF05437">
    <property type="entry name" value="AzlD"/>
    <property type="match status" value="1"/>
</dbReference>
<evidence type="ECO:0000313" key="2">
    <source>
        <dbReference type="EMBL" id="GAA5108952.1"/>
    </source>
</evidence>
<keyword evidence="3" id="KW-1185">Reference proteome</keyword>
<accession>A0ABP9N5M2</accession>
<feature type="transmembrane region" description="Helical" evidence="1">
    <location>
        <begin position="6"/>
        <end position="29"/>
    </location>
</feature>
<keyword evidence="1" id="KW-1133">Transmembrane helix</keyword>
<protein>
    <submittedName>
        <fullName evidence="2">AzlD domain-containing protein</fullName>
    </submittedName>
</protein>
<dbReference type="Proteomes" id="UP001500171">
    <property type="component" value="Unassembled WGS sequence"/>
</dbReference>
<evidence type="ECO:0000313" key="3">
    <source>
        <dbReference type="Proteomes" id="UP001500171"/>
    </source>
</evidence>
<comment type="caution">
    <text evidence="2">The sequence shown here is derived from an EMBL/GenBank/DDBJ whole genome shotgun (WGS) entry which is preliminary data.</text>
</comment>
<dbReference type="EMBL" id="BAABHY010000001">
    <property type="protein sequence ID" value="GAA5108952.1"/>
    <property type="molecule type" value="Genomic_DNA"/>
</dbReference>
<feature type="transmembrane region" description="Helical" evidence="1">
    <location>
        <begin position="81"/>
        <end position="108"/>
    </location>
</feature>
<keyword evidence="1" id="KW-0472">Membrane</keyword>
<sequence length="109" mass="12473">MEITVYSLLIILGCGLVTWLPRVIPFVLVRKIRIPDIVLRFLTYVPLCILTALFVQSLLIAREGQLPQINYEYLYASIPTILVAVITKNLMWIVIAGIISMSAIRYFLY</sequence>
<evidence type="ECO:0000256" key="1">
    <source>
        <dbReference type="SAM" id="Phobius"/>
    </source>
</evidence>
<dbReference type="RefSeq" id="WP_345489815.1">
    <property type="nucleotide sequence ID" value="NZ_BAABHY010000001.1"/>
</dbReference>
<name>A0ABP9N5M2_9GAMM</name>
<dbReference type="InterPro" id="IPR008407">
    <property type="entry name" value="Brnchd-chn_aa_trnsp_AzlD"/>
</dbReference>
<organism evidence="2 3">
    <name type="scientific">Orbus sasakiae</name>
    <dbReference type="NCBI Taxonomy" id="1078475"/>
    <lineage>
        <taxon>Bacteria</taxon>
        <taxon>Pseudomonadati</taxon>
        <taxon>Pseudomonadota</taxon>
        <taxon>Gammaproteobacteria</taxon>
        <taxon>Orbales</taxon>
        <taxon>Orbaceae</taxon>
        <taxon>Orbus</taxon>
    </lineage>
</organism>
<feature type="transmembrane region" description="Helical" evidence="1">
    <location>
        <begin position="41"/>
        <end position="61"/>
    </location>
</feature>